<keyword evidence="2" id="KW-1185">Reference proteome</keyword>
<proteinExistence type="predicted"/>
<reference evidence="1 2" key="2">
    <citation type="submission" date="2018-11" db="EMBL/GenBank/DDBJ databases">
        <authorList>
            <consortium name="Pathogen Informatics"/>
        </authorList>
    </citation>
    <scope>NUCLEOTIDE SEQUENCE [LARGE SCALE GENOMIC DNA]</scope>
    <source>
        <strain evidence="1">Dakar</strain>
        <strain evidence="2">Dakar, Senegal</strain>
    </source>
</reference>
<dbReference type="Proteomes" id="UP000279833">
    <property type="component" value="Unassembled WGS sequence"/>
</dbReference>
<reference evidence="3" key="1">
    <citation type="submission" date="2016-06" db="UniProtKB">
        <authorList>
            <consortium name="WormBaseParasite"/>
        </authorList>
    </citation>
    <scope>IDENTIFICATION</scope>
</reference>
<accession>A0A183L0N4</accession>
<organism evidence="3">
    <name type="scientific">Schistosoma curassoni</name>
    <dbReference type="NCBI Taxonomy" id="6186"/>
    <lineage>
        <taxon>Eukaryota</taxon>
        <taxon>Metazoa</taxon>
        <taxon>Spiralia</taxon>
        <taxon>Lophotrochozoa</taxon>
        <taxon>Platyhelminthes</taxon>
        <taxon>Trematoda</taxon>
        <taxon>Digenea</taxon>
        <taxon>Strigeidida</taxon>
        <taxon>Schistosomatoidea</taxon>
        <taxon>Schistosomatidae</taxon>
        <taxon>Schistosoma</taxon>
    </lineage>
</organism>
<evidence type="ECO:0000313" key="1">
    <source>
        <dbReference type="EMBL" id="VDP73681.1"/>
    </source>
</evidence>
<name>A0A183L0N4_9TREM</name>
<dbReference type="AlphaFoldDB" id="A0A183L0N4"/>
<evidence type="ECO:0000313" key="2">
    <source>
        <dbReference type="Proteomes" id="UP000279833"/>
    </source>
</evidence>
<dbReference type="EMBL" id="UZAK01045259">
    <property type="protein sequence ID" value="VDP73681.1"/>
    <property type="molecule type" value="Genomic_DNA"/>
</dbReference>
<sequence>MTYYFEQEYEDHCEERERMTLEKVIFENGSYRYSQHYMHLQSISNNQSQPAVNGSFNRRKDVKSGKPKLSFTFYSSQVLEFRISLSGKINMQGEDFFGYIGPFTLNNTDNSDPEFDILDEENETVFSIITPETWINSGTLLEYEAVRRML</sequence>
<evidence type="ECO:0000313" key="3">
    <source>
        <dbReference type="WBParaSite" id="SCUD_0002088601-mRNA-1"/>
    </source>
</evidence>
<dbReference type="WBParaSite" id="SCUD_0002088601-mRNA-1">
    <property type="protein sequence ID" value="SCUD_0002088601-mRNA-1"/>
    <property type="gene ID" value="SCUD_0002088601"/>
</dbReference>
<protein>
    <submittedName>
        <fullName evidence="3">TLDc domain-containing protein</fullName>
    </submittedName>
</protein>
<gene>
    <name evidence="1" type="ORF">SCUD_LOCUS20883</name>
</gene>